<evidence type="ECO:0008006" key="4">
    <source>
        <dbReference type="Google" id="ProtNLM"/>
    </source>
</evidence>
<feature type="region of interest" description="Disordered" evidence="1">
    <location>
        <begin position="156"/>
        <end position="210"/>
    </location>
</feature>
<dbReference type="InterPro" id="IPR043136">
    <property type="entry name" value="B30.2/SPRY_sf"/>
</dbReference>
<feature type="region of interest" description="Disordered" evidence="1">
    <location>
        <begin position="229"/>
        <end position="256"/>
    </location>
</feature>
<reference evidence="2" key="1">
    <citation type="submission" date="2018-11" db="EMBL/GenBank/DDBJ databases">
        <authorList>
            <consortium name="Pathogen Informatics"/>
        </authorList>
    </citation>
    <scope>NUCLEOTIDE SEQUENCE</scope>
</reference>
<comment type="caution">
    <text evidence="2">The sequence shown here is derived from an EMBL/GenBank/DDBJ whole genome shotgun (WGS) entry which is preliminary data.</text>
</comment>
<feature type="non-terminal residue" evidence="2">
    <location>
        <position position="1"/>
    </location>
</feature>
<sequence length="347" mass="37283">MRRACFICSSRHVTPVCPFTGSDAFGWSMYANPERTWFLHAGQHRDRTDGGVRVTSTRGNKASVLGVRLDLDQSQLAYYLDGEPHGPIAFTDLHNSARLTQVHGIDAKSAPASSASASASDKTSLAGSSLTSVLVFYPAISLSHLARVTLVTGLEPPSESEASSEASQSSPVSSRHSSPSPPPSRPLSPSCPASSFHPVQPGPLAVGIGHTTRPLGLVDTSSTPLTVAMAAARRQPSERHPTGDRRQGSFESDINPLRHSETFVMESESRILLAPSDSLGSPSTHNRLCNQPRGRIVLSPPRRQQTNTMSPSNSTSSSINYPVSMASNMWQNSQQSQQQQQPQYHPL</sequence>
<accession>A0A448XLH3</accession>
<feature type="compositionally biased region" description="Low complexity" evidence="1">
    <location>
        <begin position="331"/>
        <end position="347"/>
    </location>
</feature>
<dbReference type="EMBL" id="CAAALY010261372">
    <property type="protein sequence ID" value="VEL39473.1"/>
    <property type="molecule type" value="Genomic_DNA"/>
</dbReference>
<name>A0A448XLH3_9PLAT</name>
<protein>
    <recommendedName>
        <fullName evidence="4">B30.2/SPRY domain-containing protein</fullName>
    </recommendedName>
</protein>
<dbReference type="Proteomes" id="UP000784294">
    <property type="component" value="Unassembled WGS sequence"/>
</dbReference>
<feature type="compositionally biased region" description="Low complexity" evidence="1">
    <location>
        <begin position="156"/>
        <end position="178"/>
    </location>
</feature>
<dbReference type="InterPro" id="IPR013320">
    <property type="entry name" value="ConA-like_dom_sf"/>
</dbReference>
<dbReference type="Gene3D" id="2.60.120.920">
    <property type="match status" value="1"/>
</dbReference>
<feature type="compositionally biased region" description="Low complexity" evidence="1">
    <location>
        <begin position="306"/>
        <end position="320"/>
    </location>
</feature>
<feature type="region of interest" description="Disordered" evidence="1">
    <location>
        <begin position="275"/>
        <end position="347"/>
    </location>
</feature>
<keyword evidence="3" id="KW-1185">Reference proteome</keyword>
<feature type="compositionally biased region" description="Polar residues" evidence="1">
    <location>
        <begin position="278"/>
        <end position="289"/>
    </location>
</feature>
<gene>
    <name evidence="2" type="ORF">PXEA_LOCUS32913</name>
</gene>
<evidence type="ECO:0000313" key="2">
    <source>
        <dbReference type="EMBL" id="VEL39473.1"/>
    </source>
</evidence>
<organism evidence="2 3">
    <name type="scientific">Protopolystoma xenopodis</name>
    <dbReference type="NCBI Taxonomy" id="117903"/>
    <lineage>
        <taxon>Eukaryota</taxon>
        <taxon>Metazoa</taxon>
        <taxon>Spiralia</taxon>
        <taxon>Lophotrochozoa</taxon>
        <taxon>Platyhelminthes</taxon>
        <taxon>Monogenea</taxon>
        <taxon>Polyopisthocotylea</taxon>
        <taxon>Polystomatidea</taxon>
        <taxon>Polystomatidae</taxon>
        <taxon>Protopolystoma</taxon>
    </lineage>
</organism>
<dbReference type="AlphaFoldDB" id="A0A448XLH3"/>
<evidence type="ECO:0000256" key="1">
    <source>
        <dbReference type="SAM" id="MobiDB-lite"/>
    </source>
</evidence>
<proteinExistence type="predicted"/>
<dbReference type="SUPFAM" id="SSF49899">
    <property type="entry name" value="Concanavalin A-like lectins/glucanases"/>
    <property type="match status" value="1"/>
</dbReference>
<evidence type="ECO:0000313" key="3">
    <source>
        <dbReference type="Proteomes" id="UP000784294"/>
    </source>
</evidence>
<feature type="compositionally biased region" description="Basic and acidic residues" evidence="1">
    <location>
        <begin position="235"/>
        <end position="248"/>
    </location>
</feature>
<dbReference type="OrthoDB" id="295536at2759"/>